<feature type="compositionally biased region" description="Low complexity" evidence="12">
    <location>
        <begin position="78"/>
        <end position="102"/>
    </location>
</feature>
<keyword evidence="7 10" id="KW-0133">Cell shape</keyword>
<dbReference type="GO" id="GO:0005524">
    <property type="term" value="F:ATP binding"/>
    <property type="evidence" value="ECO:0007669"/>
    <property type="project" value="UniProtKB-UniRule"/>
</dbReference>
<evidence type="ECO:0000256" key="10">
    <source>
        <dbReference type="HAMAP-Rule" id="MF_00047"/>
    </source>
</evidence>
<proteinExistence type="inferred from homology"/>
<accession>A0A2T4UJ29</accession>
<evidence type="ECO:0000256" key="4">
    <source>
        <dbReference type="ARBA" id="ARBA00022598"/>
    </source>
</evidence>
<dbReference type="Pfam" id="PF07478">
    <property type="entry name" value="Dala_Dala_lig_C"/>
    <property type="match status" value="1"/>
</dbReference>
<comment type="pathway">
    <text evidence="10">Cell wall biogenesis; peptidoglycan biosynthesis.</text>
</comment>
<evidence type="ECO:0000313" key="14">
    <source>
        <dbReference type="EMBL" id="PTL59243.1"/>
    </source>
</evidence>
<keyword evidence="6 11" id="KW-0067">ATP-binding</keyword>
<comment type="function">
    <text evidence="10">Cell wall formation.</text>
</comment>
<dbReference type="AlphaFoldDB" id="A0A2T4UJ29"/>
<dbReference type="InterPro" id="IPR011127">
    <property type="entry name" value="Dala_Dala_lig_N"/>
</dbReference>
<dbReference type="HAMAP" id="MF_00047">
    <property type="entry name" value="Dala_Dala_lig"/>
    <property type="match status" value="1"/>
</dbReference>
<dbReference type="GO" id="GO:0009252">
    <property type="term" value="P:peptidoglycan biosynthetic process"/>
    <property type="evidence" value="ECO:0007669"/>
    <property type="project" value="UniProtKB-UniRule"/>
</dbReference>
<reference evidence="14 15" key="1">
    <citation type="submission" date="2018-03" db="EMBL/GenBank/DDBJ databases">
        <title>Aquarubrobacter algicola gen. nov., sp. nov., a novel actinobacterium isolated from shallow eutrophic lake during the end of cyanobacterial harmful algal blooms.</title>
        <authorList>
            <person name="Chun S.J."/>
        </authorList>
    </citation>
    <scope>NUCLEOTIDE SEQUENCE [LARGE SCALE GENOMIC DNA]</scope>
    <source>
        <strain evidence="14 15">Seoho-28</strain>
    </source>
</reference>
<evidence type="ECO:0000256" key="6">
    <source>
        <dbReference type="ARBA" id="ARBA00022840"/>
    </source>
</evidence>
<organism evidence="14 15">
    <name type="scientific">Paraconexibacter algicola</name>
    <dbReference type="NCBI Taxonomy" id="2133960"/>
    <lineage>
        <taxon>Bacteria</taxon>
        <taxon>Bacillati</taxon>
        <taxon>Actinomycetota</taxon>
        <taxon>Thermoleophilia</taxon>
        <taxon>Solirubrobacterales</taxon>
        <taxon>Paraconexibacteraceae</taxon>
        <taxon>Paraconexibacter</taxon>
    </lineage>
</organism>
<sequence>MGDAARGPGHHRPARQGADAQRRVRARPGGVPRRARRAVDAPELLRGRRGRPAGGRAPHRRGRRRAAAPARHAHRRAPVAARSARGRARPVAGRRAAPAATLRRGRRPPRRAELSRVGRRKLSVAVLKGGRSLERGVSLTSGARVEDALERRGHRVVGIDVGHDLVARLRAADPDVAFVALHGRDGEDGTVQELLEVLGIPYTGSGVSACIRCTDKVLAKHAMRDAGIPTPDFLSFNETAFKELGAAEALGAIEERLGFPLVVKPADQGSALGIKFAADAAAVPGALVAGFSYSTKILLERHVTGTDLAVSVLGDEALPVVQAIPADAGAYDFEARYNIGNTTFVCPADLPAETTAQAQELALAVHRLLGCQGFSRVDLMRDDATGELTVLEANAVPGLTETSLMPLAAEAAGIGFDELIGRIVGLALD</sequence>
<evidence type="ECO:0000256" key="1">
    <source>
        <dbReference type="ARBA" id="ARBA00004496"/>
    </source>
</evidence>
<dbReference type="Pfam" id="PF01820">
    <property type="entry name" value="Dala_Dala_lig_N"/>
    <property type="match status" value="1"/>
</dbReference>
<evidence type="ECO:0000256" key="3">
    <source>
        <dbReference type="ARBA" id="ARBA00022490"/>
    </source>
</evidence>
<dbReference type="EMBL" id="PYYB01000001">
    <property type="protein sequence ID" value="PTL59243.1"/>
    <property type="molecule type" value="Genomic_DNA"/>
</dbReference>
<dbReference type="PANTHER" id="PTHR23132:SF23">
    <property type="entry name" value="D-ALANINE--D-ALANINE LIGASE B"/>
    <property type="match status" value="1"/>
</dbReference>
<dbReference type="GO" id="GO:0008716">
    <property type="term" value="F:D-alanine-D-alanine ligase activity"/>
    <property type="evidence" value="ECO:0007669"/>
    <property type="project" value="UniProtKB-UniRule"/>
</dbReference>
<feature type="region of interest" description="Disordered" evidence="12">
    <location>
        <begin position="1"/>
        <end position="118"/>
    </location>
</feature>
<dbReference type="GO" id="GO:0008360">
    <property type="term" value="P:regulation of cell shape"/>
    <property type="evidence" value="ECO:0007669"/>
    <property type="project" value="UniProtKB-KW"/>
</dbReference>
<comment type="similarity">
    <text evidence="2 10">Belongs to the D-alanine--D-alanine ligase family.</text>
</comment>
<feature type="compositionally biased region" description="Basic residues" evidence="12">
    <location>
        <begin position="47"/>
        <end position="77"/>
    </location>
</feature>
<dbReference type="InterPro" id="IPR016185">
    <property type="entry name" value="PreATP-grasp_dom_sf"/>
</dbReference>
<dbReference type="NCBIfam" id="TIGR01205">
    <property type="entry name" value="D_ala_D_alaTIGR"/>
    <property type="match status" value="1"/>
</dbReference>
<feature type="compositionally biased region" description="Basic and acidic residues" evidence="12">
    <location>
        <begin position="37"/>
        <end position="46"/>
    </location>
</feature>
<dbReference type="PROSITE" id="PS00844">
    <property type="entry name" value="DALA_DALA_LIGASE_2"/>
    <property type="match status" value="1"/>
</dbReference>
<dbReference type="PANTHER" id="PTHR23132">
    <property type="entry name" value="D-ALANINE--D-ALANINE LIGASE"/>
    <property type="match status" value="1"/>
</dbReference>
<keyword evidence="15" id="KW-1185">Reference proteome</keyword>
<evidence type="ECO:0000313" key="15">
    <source>
        <dbReference type="Proteomes" id="UP000240739"/>
    </source>
</evidence>
<dbReference type="NCBIfam" id="NF002378">
    <property type="entry name" value="PRK01372.1"/>
    <property type="match status" value="1"/>
</dbReference>
<keyword evidence="9 10" id="KW-0961">Cell wall biogenesis/degradation</keyword>
<protein>
    <recommendedName>
        <fullName evidence="10">D-alanine--D-alanine ligase</fullName>
        <ecNumber evidence="10">6.3.2.4</ecNumber>
    </recommendedName>
    <alternativeName>
        <fullName evidence="10">D-Ala-D-Ala ligase</fullName>
    </alternativeName>
    <alternativeName>
        <fullName evidence="10">D-alanylalanine synthetase</fullName>
    </alternativeName>
</protein>
<evidence type="ECO:0000256" key="2">
    <source>
        <dbReference type="ARBA" id="ARBA00010871"/>
    </source>
</evidence>
<name>A0A2T4UJ29_9ACTN</name>
<evidence type="ECO:0000256" key="12">
    <source>
        <dbReference type="SAM" id="MobiDB-lite"/>
    </source>
</evidence>
<dbReference type="PROSITE" id="PS50975">
    <property type="entry name" value="ATP_GRASP"/>
    <property type="match status" value="1"/>
</dbReference>
<evidence type="ECO:0000256" key="11">
    <source>
        <dbReference type="PROSITE-ProRule" id="PRU00409"/>
    </source>
</evidence>
<dbReference type="SUPFAM" id="SSF52440">
    <property type="entry name" value="PreATP-grasp domain"/>
    <property type="match status" value="1"/>
</dbReference>
<comment type="catalytic activity">
    <reaction evidence="10">
        <text>2 D-alanine + ATP = D-alanyl-D-alanine + ADP + phosphate + H(+)</text>
        <dbReference type="Rhea" id="RHEA:11224"/>
        <dbReference type="ChEBI" id="CHEBI:15378"/>
        <dbReference type="ChEBI" id="CHEBI:30616"/>
        <dbReference type="ChEBI" id="CHEBI:43474"/>
        <dbReference type="ChEBI" id="CHEBI:57416"/>
        <dbReference type="ChEBI" id="CHEBI:57822"/>
        <dbReference type="ChEBI" id="CHEBI:456216"/>
        <dbReference type="EC" id="6.3.2.4"/>
    </reaction>
</comment>
<dbReference type="Gene3D" id="3.30.1490.20">
    <property type="entry name" value="ATP-grasp fold, A domain"/>
    <property type="match status" value="1"/>
</dbReference>
<dbReference type="GO" id="GO:0005737">
    <property type="term" value="C:cytoplasm"/>
    <property type="evidence" value="ECO:0007669"/>
    <property type="project" value="UniProtKB-SubCell"/>
</dbReference>
<dbReference type="Gene3D" id="3.30.470.20">
    <property type="entry name" value="ATP-grasp fold, B domain"/>
    <property type="match status" value="1"/>
</dbReference>
<comment type="subcellular location">
    <subcellularLocation>
        <location evidence="1 10">Cytoplasm</location>
    </subcellularLocation>
</comment>
<gene>
    <name evidence="10" type="primary">ddl</name>
    <name evidence="14" type="ORF">C7Y72_06045</name>
</gene>
<evidence type="ECO:0000256" key="7">
    <source>
        <dbReference type="ARBA" id="ARBA00022960"/>
    </source>
</evidence>
<keyword evidence="4 10" id="KW-0436">Ligase</keyword>
<dbReference type="InterPro" id="IPR011761">
    <property type="entry name" value="ATP-grasp"/>
</dbReference>
<dbReference type="InterPro" id="IPR005905">
    <property type="entry name" value="D_ala_D_ala"/>
</dbReference>
<keyword evidence="5 11" id="KW-0547">Nucleotide-binding</keyword>
<evidence type="ECO:0000259" key="13">
    <source>
        <dbReference type="PROSITE" id="PS50975"/>
    </source>
</evidence>
<dbReference type="Proteomes" id="UP000240739">
    <property type="component" value="Unassembled WGS sequence"/>
</dbReference>
<keyword evidence="8 10" id="KW-0573">Peptidoglycan synthesis</keyword>
<dbReference type="GO" id="GO:0046872">
    <property type="term" value="F:metal ion binding"/>
    <property type="evidence" value="ECO:0007669"/>
    <property type="project" value="InterPro"/>
</dbReference>
<dbReference type="GO" id="GO:0071555">
    <property type="term" value="P:cell wall organization"/>
    <property type="evidence" value="ECO:0007669"/>
    <property type="project" value="UniProtKB-KW"/>
</dbReference>
<feature type="domain" description="ATP-grasp" evidence="13">
    <location>
        <begin position="220"/>
        <end position="425"/>
    </location>
</feature>
<dbReference type="EC" id="6.3.2.4" evidence="10"/>
<dbReference type="InterPro" id="IPR011095">
    <property type="entry name" value="Dala_Dala_lig_C"/>
</dbReference>
<evidence type="ECO:0000256" key="8">
    <source>
        <dbReference type="ARBA" id="ARBA00022984"/>
    </source>
</evidence>
<dbReference type="SUPFAM" id="SSF56059">
    <property type="entry name" value="Glutathione synthetase ATP-binding domain-like"/>
    <property type="match status" value="1"/>
</dbReference>
<evidence type="ECO:0000256" key="5">
    <source>
        <dbReference type="ARBA" id="ARBA00022741"/>
    </source>
</evidence>
<evidence type="ECO:0000256" key="9">
    <source>
        <dbReference type="ARBA" id="ARBA00023316"/>
    </source>
</evidence>
<comment type="caution">
    <text evidence="14">The sequence shown here is derived from an EMBL/GenBank/DDBJ whole genome shotgun (WGS) entry which is preliminary data.</text>
</comment>
<dbReference type="UniPathway" id="UPA00219"/>
<dbReference type="Gene3D" id="3.40.50.20">
    <property type="match status" value="1"/>
</dbReference>
<dbReference type="InterPro" id="IPR013815">
    <property type="entry name" value="ATP_grasp_subdomain_1"/>
</dbReference>
<dbReference type="InterPro" id="IPR000291">
    <property type="entry name" value="D-Ala_lig_Van_CS"/>
</dbReference>
<keyword evidence="3 10" id="KW-0963">Cytoplasm</keyword>